<sequence length="842" mass="92504">MNTLQLKKDLYWAGILDKDLRVFDIIMMTEFGTTYNSYILKCGDKTVLFETAKAKFFDQYEKAISEKLDVENIDYIVVDHTEPDHAGSLQSIIEKCPRAKIIATPTAIGFLKQIVNRDFYSIAVKDKDELRIGDKTLRFYSLPNLHWPDSMYTYIVEDKVLVTCDSFGSHYAHDGILRSTVTDEEGYMRATKYYFDNILGPFKQPYMTAALDVVKSLEIDMICTGHGPVLDSHIEELIQIYEEWCKVPVNEKKTVVMPYVSAYGYTGELAEKIADGIRESGDIEVKIYDMVTADPGVVLGEIAPAEGILFGTPTILGDALKPIWDLATSLYSPIHGGKLASAFGSYGWSGEGVPHLIERLKQLNMRVIDGYRVQFKPSEKELLEAFEFGYRFGQKLQQKEMPKKSGARSTLVKCLVCGEILDSSLDRCPVCGVGPENFAPIEVETVAFYKESLENFVILGGGTAALNAAKAIRERNKTAKITMVSEEKELPYDRPMLTKNMFGALSGDAIASEDRAWYEDNQVIIKLGTKVEKLDTQKKEAHLSNGEVLPYDKCVYALGANSFVPPIKGRDLEGVTAIRTISDVEKVSHWALNAKSAVVIGGGVLGLEAAWELRKEKLQVTVLEGAPVLMAGKIDSEAVEMLTKIASDQGIRIVTGAKISELSGNGKVESVLLDGGESIPADIVIISTGVRASIALANEAGITCDRAVVVDEAMRTNLPDVYACGDCAQYQGMNIAIWPVASEMGRIAGANAAGDSLTYSQKTYGVTLAALGTMLYAIGDPGSKEGLTYKTMQVKDERKGILEKYYFLNNTICGAILLGDTSNLAKVTEAIEEMKSFGEFFK</sequence>
<dbReference type="RefSeq" id="WP_066046518.1">
    <property type="nucleotide sequence ID" value="NZ_CP014223.1"/>
</dbReference>
<dbReference type="EMBL" id="CP014223">
    <property type="protein sequence ID" value="AMJ39651.1"/>
    <property type="molecule type" value="Genomic_DNA"/>
</dbReference>
<dbReference type="SUPFAM" id="SSF51905">
    <property type="entry name" value="FAD/NAD(P)-binding domain"/>
    <property type="match status" value="2"/>
</dbReference>
<dbReference type="Gene3D" id="3.30.390.30">
    <property type="match status" value="1"/>
</dbReference>
<dbReference type="GO" id="GO:0016651">
    <property type="term" value="F:oxidoreductase activity, acting on NAD(P)H"/>
    <property type="evidence" value="ECO:0007669"/>
    <property type="project" value="UniProtKB-ARBA"/>
</dbReference>
<organism evidence="11 13">
    <name type="scientific">Anaerotignum propionicum DSM 1682</name>
    <dbReference type="NCBI Taxonomy" id="991789"/>
    <lineage>
        <taxon>Bacteria</taxon>
        <taxon>Bacillati</taxon>
        <taxon>Bacillota</taxon>
        <taxon>Clostridia</taxon>
        <taxon>Lachnospirales</taxon>
        <taxon>Anaerotignaceae</taxon>
        <taxon>Anaerotignum</taxon>
    </lineage>
</organism>
<dbReference type="InterPro" id="IPR036866">
    <property type="entry name" value="RibonucZ/Hydroxyglut_hydro"/>
</dbReference>
<dbReference type="InterPro" id="IPR023753">
    <property type="entry name" value="FAD/NAD-binding_dom"/>
</dbReference>
<keyword evidence="12" id="KW-1185">Reference proteome</keyword>
<evidence type="ECO:0000313" key="13">
    <source>
        <dbReference type="Proteomes" id="UP000184204"/>
    </source>
</evidence>
<evidence type="ECO:0000256" key="3">
    <source>
        <dbReference type="ARBA" id="ARBA00007121"/>
    </source>
</evidence>
<dbReference type="InterPro" id="IPR008254">
    <property type="entry name" value="Flavodoxin/NO_synth"/>
</dbReference>
<dbReference type="Pfam" id="PF00258">
    <property type="entry name" value="Flavodoxin_1"/>
    <property type="match status" value="1"/>
</dbReference>
<dbReference type="CDD" id="cd00350">
    <property type="entry name" value="rubredoxin_like"/>
    <property type="match status" value="1"/>
</dbReference>
<dbReference type="KEGG" id="cpro:CPRO_00260"/>
<dbReference type="SUPFAM" id="SSF56281">
    <property type="entry name" value="Metallo-hydrolase/oxidoreductase"/>
    <property type="match status" value="1"/>
</dbReference>
<evidence type="ECO:0000256" key="4">
    <source>
        <dbReference type="ARBA" id="ARBA00022448"/>
    </source>
</evidence>
<evidence type="ECO:0000256" key="1">
    <source>
        <dbReference type="ARBA" id="ARBA00001962"/>
    </source>
</evidence>
<evidence type="ECO:0000313" key="12">
    <source>
        <dbReference type="Proteomes" id="UP000068026"/>
    </source>
</evidence>
<dbReference type="GO" id="GO:0010181">
    <property type="term" value="F:FMN binding"/>
    <property type="evidence" value="ECO:0007669"/>
    <property type="project" value="InterPro"/>
</dbReference>
<gene>
    <name evidence="10" type="primary">fprA1</name>
    <name evidence="10" type="ORF">CPRO_00260</name>
    <name evidence="11" type="ORF">SAMN02745151_00333</name>
</gene>
<keyword evidence="10" id="KW-0560">Oxidoreductase</keyword>
<dbReference type="Pfam" id="PF07992">
    <property type="entry name" value="Pyr_redox_2"/>
    <property type="match status" value="1"/>
</dbReference>
<evidence type="ECO:0000256" key="2">
    <source>
        <dbReference type="ARBA" id="ARBA00001974"/>
    </source>
</evidence>
<dbReference type="PRINTS" id="PR00411">
    <property type="entry name" value="PNDRDTASEI"/>
</dbReference>
<dbReference type="InterPro" id="IPR016156">
    <property type="entry name" value="FAD/NAD-linked_Rdtase_dimer_sf"/>
</dbReference>
<dbReference type="Gene3D" id="3.40.50.360">
    <property type="match status" value="1"/>
</dbReference>
<dbReference type="InterPro" id="IPR001279">
    <property type="entry name" value="Metallo-B-lactamas"/>
</dbReference>
<evidence type="ECO:0000313" key="11">
    <source>
        <dbReference type="EMBL" id="SHE31074.1"/>
    </source>
</evidence>
<dbReference type="InterPro" id="IPR036188">
    <property type="entry name" value="FAD/NAD-bd_sf"/>
</dbReference>
<evidence type="ECO:0000256" key="7">
    <source>
        <dbReference type="ARBA" id="ARBA00022982"/>
    </source>
</evidence>
<protein>
    <submittedName>
        <fullName evidence="10">Flavo-diiron protein FprA1</fullName>
        <ecNumber evidence="10">1.6.3.-</ecNumber>
    </submittedName>
    <submittedName>
        <fullName evidence="11">Flavorubredoxin</fullName>
    </submittedName>
</protein>
<dbReference type="InterPro" id="IPR051285">
    <property type="entry name" value="NADH_oxidoreductase_modular"/>
</dbReference>
<dbReference type="EMBL" id="FQUA01000001">
    <property type="protein sequence ID" value="SHE31074.1"/>
    <property type="molecule type" value="Genomic_DNA"/>
</dbReference>
<accession>A0A0X8V7N2</accession>
<dbReference type="CDD" id="cd07709">
    <property type="entry name" value="flavodiiron_proteins_MBL-fold"/>
    <property type="match status" value="1"/>
</dbReference>
<dbReference type="Pfam" id="PF18267">
    <property type="entry name" value="Rubredoxin_C"/>
    <property type="match status" value="1"/>
</dbReference>
<dbReference type="PROSITE" id="PS50902">
    <property type="entry name" value="FLAVODOXIN_LIKE"/>
    <property type="match status" value="1"/>
</dbReference>
<evidence type="ECO:0000313" key="10">
    <source>
        <dbReference type="EMBL" id="AMJ39651.1"/>
    </source>
</evidence>
<dbReference type="SUPFAM" id="SSF52218">
    <property type="entry name" value="Flavoproteins"/>
    <property type="match status" value="1"/>
</dbReference>
<keyword evidence="7" id="KW-0249">Electron transport</keyword>
<comment type="cofactor">
    <cofactor evidence="2">
        <name>FAD</name>
        <dbReference type="ChEBI" id="CHEBI:57692"/>
    </cofactor>
</comment>
<dbReference type="SMART" id="SM00849">
    <property type="entry name" value="Lactamase_B"/>
    <property type="match status" value="1"/>
</dbReference>
<dbReference type="OrthoDB" id="9807946at2"/>
<dbReference type="Proteomes" id="UP000184204">
    <property type="component" value="Unassembled WGS sequence"/>
</dbReference>
<dbReference type="PRINTS" id="PR00368">
    <property type="entry name" value="FADPNR"/>
</dbReference>
<dbReference type="InterPro" id="IPR029039">
    <property type="entry name" value="Flavoprotein-like_sf"/>
</dbReference>
<name>A0A0X8V7N2_ANAPI</name>
<feature type="domain" description="Flavodoxin-like" evidence="9">
    <location>
        <begin position="255"/>
        <end position="393"/>
    </location>
</feature>
<reference evidence="10 12" key="1">
    <citation type="journal article" date="2016" name="Genome Announc.">
        <title>Complete Genome Sequence of the Amino Acid-Fermenting Clostridium propionicum X2 (DSM 1682).</title>
        <authorList>
            <person name="Poehlein A."/>
            <person name="Schlien K."/>
            <person name="Chowdhury N.P."/>
            <person name="Gottschalk G."/>
            <person name="Buckel W."/>
            <person name="Daniel R."/>
        </authorList>
    </citation>
    <scope>NUCLEOTIDE SEQUENCE [LARGE SCALE GENOMIC DNA]</scope>
    <source>
        <strain evidence="10 12">X2</strain>
    </source>
</reference>
<evidence type="ECO:0000256" key="8">
    <source>
        <dbReference type="ARBA" id="ARBA00023004"/>
    </source>
</evidence>
<dbReference type="Gene3D" id="3.60.15.10">
    <property type="entry name" value="Ribonuclease Z/Hydroxyacylglutathione hydrolase-like"/>
    <property type="match status" value="1"/>
</dbReference>
<dbReference type="EC" id="1.6.3.-" evidence="10"/>
<comment type="cofactor">
    <cofactor evidence="1">
        <name>Fe cation</name>
        <dbReference type="ChEBI" id="CHEBI:24875"/>
    </cofactor>
</comment>
<dbReference type="Pfam" id="PF19583">
    <property type="entry name" value="ODP"/>
    <property type="match status" value="1"/>
</dbReference>
<dbReference type="InterPro" id="IPR041575">
    <property type="entry name" value="Rubredoxin_C"/>
</dbReference>
<keyword evidence="4" id="KW-0813">Transport</keyword>
<keyword evidence="6" id="KW-0274">FAD</keyword>
<evidence type="ECO:0000256" key="5">
    <source>
        <dbReference type="ARBA" id="ARBA00022630"/>
    </source>
</evidence>
<comment type="similarity">
    <text evidence="3">In the N-terminal section; belongs to the zinc metallo-hydrolase group 3 family.</text>
</comment>
<evidence type="ECO:0000256" key="6">
    <source>
        <dbReference type="ARBA" id="ARBA00022827"/>
    </source>
</evidence>
<dbReference type="Gene3D" id="3.50.50.60">
    <property type="entry name" value="FAD/NAD(P)-binding domain"/>
    <property type="match status" value="2"/>
</dbReference>
<reference evidence="11" key="3">
    <citation type="submission" date="2016-11" db="EMBL/GenBank/DDBJ databases">
        <authorList>
            <person name="Varghese N."/>
            <person name="Submissions S."/>
        </authorList>
    </citation>
    <scope>NUCLEOTIDE SEQUENCE</scope>
    <source>
        <strain evidence="11">DSM 1682</strain>
    </source>
</reference>
<dbReference type="AlphaFoldDB" id="A0A0X8V7N2"/>
<evidence type="ECO:0000259" key="9">
    <source>
        <dbReference type="PROSITE" id="PS50902"/>
    </source>
</evidence>
<proteinExistence type="inferred from homology"/>
<reference evidence="12" key="2">
    <citation type="submission" date="2016-01" db="EMBL/GenBank/DDBJ databases">
        <authorList>
            <person name="Poehlein A."/>
            <person name="Schlien K."/>
            <person name="Gottschalk G."/>
            <person name="Buckel W."/>
            <person name="Daniel R."/>
        </authorList>
    </citation>
    <scope>NUCLEOTIDE SEQUENCE [LARGE SCALE GENOMIC DNA]</scope>
    <source>
        <strain evidence="12">X2</strain>
    </source>
</reference>
<dbReference type="PANTHER" id="PTHR32145">
    <property type="entry name" value="DIFLAVIN FLAVOPROTEIN A 2-RELATED"/>
    <property type="match status" value="1"/>
</dbReference>
<dbReference type="Proteomes" id="UP000068026">
    <property type="component" value="Chromosome"/>
</dbReference>
<keyword evidence="5" id="KW-0285">Flavoprotein</keyword>
<dbReference type="PANTHER" id="PTHR32145:SF11">
    <property type="entry name" value="DIFLAVIN FLAVOPROTEIN A 2-RELATED"/>
    <property type="match status" value="1"/>
</dbReference>
<keyword evidence="8" id="KW-0408">Iron</keyword>
<dbReference type="InterPro" id="IPR045761">
    <property type="entry name" value="ODP_dom"/>
</dbReference>
<reference evidence="13" key="4">
    <citation type="submission" date="2016-11" db="EMBL/GenBank/DDBJ databases">
        <authorList>
            <person name="Jaros S."/>
            <person name="Januszkiewicz K."/>
            <person name="Wedrychowicz H."/>
        </authorList>
    </citation>
    <scope>NUCLEOTIDE SEQUENCE [LARGE SCALE GENOMIC DNA]</scope>
    <source>
        <strain evidence="13">DSM 1682</strain>
    </source>
</reference>